<dbReference type="PANTHER" id="PTHR11136:SF0">
    <property type="entry name" value="DIHYDROFOLATE SYNTHETASE-RELATED"/>
    <property type="match status" value="1"/>
</dbReference>
<name>A0ABZ0X111_9GAMM</name>
<comment type="pathway">
    <text evidence="2">Cofactor biosynthesis; tetrahydrofolate biosynthesis; 7,8-dihydrofolate from 2-amino-4-hydroxy-6-hydroxymethyl-7,8-dihydropteridine diphosphate and 4-aminobenzoate: step 2/2.</text>
</comment>
<comment type="catalytic activity">
    <reaction evidence="17">
        <text>(6S)-5,6,7,8-tetrahydrofolyl-(gamma-L-Glu)(n) + L-glutamate + ATP = (6S)-5,6,7,8-tetrahydrofolyl-(gamma-L-Glu)(n+1) + ADP + phosphate + H(+)</text>
        <dbReference type="Rhea" id="RHEA:10580"/>
        <dbReference type="Rhea" id="RHEA-COMP:14738"/>
        <dbReference type="Rhea" id="RHEA-COMP:14740"/>
        <dbReference type="ChEBI" id="CHEBI:15378"/>
        <dbReference type="ChEBI" id="CHEBI:29985"/>
        <dbReference type="ChEBI" id="CHEBI:30616"/>
        <dbReference type="ChEBI" id="CHEBI:43474"/>
        <dbReference type="ChEBI" id="CHEBI:141005"/>
        <dbReference type="ChEBI" id="CHEBI:456216"/>
        <dbReference type="EC" id="6.3.2.17"/>
    </reaction>
</comment>
<dbReference type="Pfam" id="PF02875">
    <property type="entry name" value="Mur_ligase_C"/>
    <property type="match status" value="1"/>
</dbReference>
<gene>
    <name evidence="24" type="primary">folC</name>
    <name evidence="24" type="ORF">SR900_07310</name>
</gene>
<evidence type="ECO:0000256" key="10">
    <source>
        <dbReference type="ARBA" id="ARBA00022741"/>
    </source>
</evidence>
<evidence type="ECO:0000256" key="17">
    <source>
        <dbReference type="ARBA" id="ARBA00047493"/>
    </source>
</evidence>
<evidence type="ECO:0000256" key="1">
    <source>
        <dbReference type="ARBA" id="ARBA00002714"/>
    </source>
</evidence>
<evidence type="ECO:0000256" key="5">
    <source>
        <dbReference type="ARBA" id="ARBA00013023"/>
    </source>
</evidence>
<dbReference type="InterPro" id="IPR013221">
    <property type="entry name" value="Mur_ligase_cen"/>
</dbReference>
<dbReference type="Gene3D" id="3.90.190.20">
    <property type="entry name" value="Mur ligase, C-terminal domain"/>
    <property type="match status" value="1"/>
</dbReference>
<evidence type="ECO:0000256" key="12">
    <source>
        <dbReference type="ARBA" id="ARBA00022842"/>
    </source>
</evidence>
<evidence type="ECO:0000256" key="13">
    <source>
        <dbReference type="ARBA" id="ARBA00022909"/>
    </source>
</evidence>
<evidence type="ECO:0000256" key="14">
    <source>
        <dbReference type="ARBA" id="ARBA00030048"/>
    </source>
</evidence>
<dbReference type="EC" id="6.3.2.17" evidence="6"/>
<keyword evidence="12" id="KW-0460">Magnesium</keyword>
<keyword evidence="10 21" id="KW-0547">Nucleotide-binding</keyword>
<proteinExistence type="inferred from homology"/>
<dbReference type="GO" id="GO:0004326">
    <property type="term" value="F:tetrahydrofolylpolyglutamate synthase activity"/>
    <property type="evidence" value="ECO:0007669"/>
    <property type="project" value="UniProtKB-EC"/>
</dbReference>
<keyword evidence="11 21" id="KW-0067">ATP-binding</keyword>
<evidence type="ECO:0000259" key="23">
    <source>
        <dbReference type="Pfam" id="PF08245"/>
    </source>
</evidence>
<evidence type="ECO:0000256" key="6">
    <source>
        <dbReference type="ARBA" id="ARBA00013025"/>
    </source>
</evidence>
<dbReference type="InterPro" id="IPR036565">
    <property type="entry name" value="Mur-like_cat_sf"/>
</dbReference>
<evidence type="ECO:0000256" key="7">
    <source>
        <dbReference type="ARBA" id="ARBA00019357"/>
    </source>
</evidence>
<evidence type="ECO:0000313" key="25">
    <source>
        <dbReference type="Proteomes" id="UP001324185"/>
    </source>
</evidence>
<comment type="pathway">
    <text evidence="3">Cofactor biosynthesis; tetrahydrofolylpolyglutamate biosynthesis.</text>
</comment>
<evidence type="ECO:0000256" key="9">
    <source>
        <dbReference type="ARBA" id="ARBA00022723"/>
    </source>
</evidence>
<dbReference type="SUPFAM" id="SSF53244">
    <property type="entry name" value="MurD-like peptide ligases, peptide-binding domain"/>
    <property type="match status" value="1"/>
</dbReference>
<comment type="catalytic activity">
    <reaction evidence="20">
        <text>7,8-dihydropteroate + L-glutamate + ATP = 7,8-dihydrofolate + ADP + phosphate + H(+)</text>
        <dbReference type="Rhea" id="RHEA:23584"/>
        <dbReference type="ChEBI" id="CHEBI:15378"/>
        <dbReference type="ChEBI" id="CHEBI:17839"/>
        <dbReference type="ChEBI" id="CHEBI:29985"/>
        <dbReference type="ChEBI" id="CHEBI:30616"/>
        <dbReference type="ChEBI" id="CHEBI:43474"/>
        <dbReference type="ChEBI" id="CHEBI:57451"/>
        <dbReference type="ChEBI" id="CHEBI:456216"/>
        <dbReference type="EC" id="6.3.2.12"/>
    </reaction>
</comment>
<comment type="function">
    <text evidence="1">Functions in two distinct reactions of the de novo folate biosynthetic pathway. Catalyzes the addition of a glutamate residue to dihydropteroate (7,8-dihydropteroate or H2Pte) to form dihydrofolate (7,8-dihydrofolate monoglutamate or H2Pte-Glu). Also catalyzes successive additions of L-glutamate to tetrahydrofolate or 10-formyltetrahydrofolate or 5,10-methylenetetrahydrofolate, leading to folylpolyglutamate derivatives.</text>
</comment>
<dbReference type="Gene3D" id="3.40.1190.10">
    <property type="entry name" value="Mur-like, catalytic domain"/>
    <property type="match status" value="1"/>
</dbReference>
<dbReference type="PANTHER" id="PTHR11136">
    <property type="entry name" value="FOLYLPOLYGLUTAMATE SYNTHASE-RELATED"/>
    <property type="match status" value="1"/>
</dbReference>
<evidence type="ECO:0000313" key="24">
    <source>
        <dbReference type="EMBL" id="WQG84276.1"/>
    </source>
</evidence>
<accession>A0ABZ0X111</accession>
<evidence type="ECO:0000256" key="20">
    <source>
        <dbReference type="ARBA" id="ARBA00049161"/>
    </source>
</evidence>
<evidence type="ECO:0000256" key="15">
    <source>
        <dbReference type="ARBA" id="ARBA00030592"/>
    </source>
</evidence>
<evidence type="ECO:0000256" key="19">
    <source>
        <dbReference type="ARBA" id="ARBA00049035"/>
    </source>
</evidence>
<evidence type="ECO:0000256" key="8">
    <source>
        <dbReference type="ARBA" id="ARBA00022598"/>
    </source>
</evidence>
<comment type="catalytic activity">
    <reaction evidence="18">
        <text>10-formyltetrahydrofolyl-(gamma-L-Glu)(n) + L-glutamate + ATP = 10-formyltetrahydrofolyl-(gamma-L-Glu)(n+1) + ADP + phosphate + H(+)</text>
        <dbReference type="Rhea" id="RHEA:51904"/>
        <dbReference type="Rhea" id="RHEA-COMP:13088"/>
        <dbReference type="Rhea" id="RHEA-COMP:14300"/>
        <dbReference type="ChEBI" id="CHEBI:15378"/>
        <dbReference type="ChEBI" id="CHEBI:29985"/>
        <dbReference type="ChEBI" id="CHEBI:30616"/>
        <dbReference type="ChEBI" id="CHEBI:43474"/>
        <dbReference type="ChEBI" id="CHEBI:134413"/>
        <dbReference type="ChEBI" id="CHEBI:456216"/>
        <dbReference type="EC" id="6.3.2.17"/>
    </reaction>
</comment>
<dbReference type="InterPro" id="IPR036615">
    <property type="entry name" value="Mur_ligase_C_dom_sf"/>
</dbReference>
<dbReference type="InterPro" id="IPR001645">
    <property type="entry name" value="Folylpolyglutamate_synth"/>
</dbReference>
<dbReference type="PIRSF" id="PIRSF001563">
    <property type="entry name" value="Folylpolyglu_synth"/>
    <property type="match status" value="1"/>
</dbReference>
<evidence type="ECO:0000259" key="22">
    <source>
        <dbReference type="Pfam" id="PF02875"/>
    </source>
</evidence>
<dbReference type="EC" id="6.3.2.12" evidence="5"/>
<evidence type="ECO:0000256" key="11">
    <source>
        <dbReference type="ARBA" id="ARBA00022840"/>
    </source>
</evidence>
<protein>
    <recommendedName>
        <fullName evidence="7">Dihydrofolate synthase/folylpolyglutamate synthase</fullName>
        <ecNumber evidence="5">6.3.2.12</ecNumber>
        <ecNumber evidence="6">6.3.2.17</ecNumber>
    </recommendedName>
    <alternativeName>
        <fullName evidence="16">Folylpoly-gamma-glutamate synthetase-dihydrofolate synthetase</fullName>
    </alternativeName>
    <alternativeName>
        <fullName evidence="14">Folylpolyglutamate synthetase</fullName>
    </alternativeName>
    <alternativeName>
        <fullName evidence="15">Tetrahydrofolylpolyglutamate synthase</fullName>
    </alternativeName>
</protein>
<evidence type="ECO:0000256" key="18">
    <source>
        <dbReference type="ARBA" id="ARBA00047808"/>
    </source>
</evidence>
<comment type="similarity">
    <text evidence="4 21">Belongs to the folylpolyglutamate synthase family.</text>
</comment>
<dbReference type="EMBL" id="CP140158">
    <property type="protein sequence ID" value="WQG84276.1"/>
    <property type="molecule type" value="Genomic_DNA"/>
</dbReference>
<dbReference type="GO" id="GO:0008841">
    <property type="term" value="F:dihydrofolate synthase activity"/>
    <property type="evidence" value="ECO:0007669"/>
    <property type="project" value="UniProtKB-EC"/>
</dbReference>
<comment type="catalytic activity">
    <reaction evidence="19">
        <text>(6R)-5,10-methylenetetrahydrofolyl-(gamma-L-Glu)(n) + L-glutamate + ATP = (6R)-5,10-methylenetetrahydrofolyl-(gamma-L-Glu)(n+1) + ADP + phosphate + H(+)</text>
        <dbReference type="Rhea" id="RHEA:51912"/>
        <dbReference type="Rhea" id="RHEA-COMP:13257"/>
        <dbReference type="Rhea" id="RHEA-COMP:13258"/>
        <dbReference type="ChEBI" id="CHEBI:15378"/>
        <dbReference type="ChEBI" id="CHEBI:29985"/>
        <dbReference type="ChEBI" id="CHEBI:30616"/>
        <dbReference type="ChEBI" id="CHEBI:43474"/>
        <dbReference type="ChEBI" id="CHEBI:136572"/>
        <dbReference type="ChEBI" id="CHEBI:456216"/>
        <dbReference type="EC" id="6.3.2.17"/>
    </reaction>
</comment>
<keyword evidence="9" id="KW-0479">Metal-binding</keyword>
<keyword evidence="8 21" id="KW-0436">Ligase</keyword>
<dbReference type="SUPFAM" id="SSF53623">
    <property type="entry name" value="MurD-like peptide ligases, catalytic domain"/>
    <property type="match status" value="1"/>
</dbReference>
<feature type="domain" description="Mur ligase central" evidence="23">
    <location>
        <begin position="52"/>
        <end position="197"/>
    </location>
</feature>
<evidence type="ECO:0000256" key="2">
    <source>
        <dbReference type="ARBA" id="ARBA00004799"/>
    </source>
</evidence>
<evidence type="ECO:0000256" key="16">
    <source>
        <dbReference type="ARBA" id="ARBA00032510"/>
    </source>
</evidence>
<dbReference type="Pfam" id="PF08245">
    <property type="entry name" value="Mur_ligase_M"/>
    <property type="match status" value="1"/>
</dbReference>
<dbReference type="InterPro" id="IPR004101">
    <property type="entry name" value="Mur_ligase_C"/>
</dbReference>
<dbReference type="Proteomes" id="UP001324185">
    <property type="component" value="Chromosome"/>
</dbReference>
<reference evidence="24 25" key="1">
    <citation type="submission" date="2023-11" db="EMBL/GenBank/DDBJ databases">
        <title>MicrobeMod: A computational toolkit for identifying prokaryotic methylation and restriction-modification with nanopore sequencing.</title>
        <authorList>
            <person name="Crits-Christoph A."/>
            <person name="Kang S.C."/>
            <person name="Lee H."/>
            <person name="Ostrov N."/>
        </authorList>
    </citation>
    <scope>NUCLEOTIDE SEQUENCE [LARGE SCALE GENOMIC DNA]</scope>
    <source>
        <strain evidence="24 25">DSMZ 16071</strain>
    </source>
</reference>
<keyword evidence="13" id="KW-0289">Folate biosynthesis</keyword>
<evidence type="ECO:0000256" key="21">
    <source>
        <dbReference type="PIRNR" id="PIRNR001563"/>
    </source>
</evidence>
<evidence type="ECO:0000256" key="4">
    <source>
        <dbReference type="ARBA" id="ARBA00008276"/>
    </source>
</evidence>
<keyword evidence="25" id="KW-1185">Reference proteome</keyword>
<evidence type="ECO:0000256" key="3">
    <source>
        <dbReference type="ARBA" id="ARBA00005150"/>
    </source>
</evidence>
<sequence length="438" mass="48449">MSASPDFETLDEWIAWLEQAHPVHQIELGLARIQSVANKLGLDKLSAPVITVAGTNGKGTVVAAVESLAIEHGLSVASYTSPHLLKFNERIKFDGQPVSDQMLVEAFKYIAKYQGDVPLTYFEFTTLVAFWLFKSQPLELIVLEVGLGGRMDAVNIIDPDVAVITSIGLDHVAWLGDTLEKVAHEKAGIMRARRPAIIADPQTTELLLPEAEIRNANSCLAQKDYHYTETGQCWSFETKVKGQNLSFNGLANNDLLVTNLAGALEAFVLLYSTKISEKAVANAFHKLQFPGRFQYLSKEPAIIVDVAHNPDSAKVLNSKLQQLKGRGVDKVSAICGMLKDKDIASCLSQCTEVDNWYCIDLPGPRGAKGEELLAKLPEFARTDAKSYHFLVDAFDEYWQHQQQNEALVVFGSFVTVSLMLESWLELQNKLATRKQNEA</sequence>
<feature type="domain" description="Mur ligase C-terminal" evidence="22">
    <location>
        <begin position="291"/>
        <end position="413"/>
    </location>
</feature>
<dbReference type="NCBIfam" id="NF008101">
    <property type="entry name" value="PRK10846.1"/>
    <property type="match status" value="1"/>
</dbReference>
<organism evidence="24 25">
    <name type="scientific">Kangiella aquimarina</name>
    <dbReference type="NCBI Taxonomy" id="261965"/>
    <lineage>
        <taxon>Bacteria</taxon>
        <taxon>Pseudomonadati</taxon>
        <taxon>Pseudomonadota</taxon>
        <taxon>Gammaproteobacteria</taxon>
        <taxon>Kangiellales</taxon>
        <taxon>Kangiellaceae</taxon>
        <taxon>Kangiella</taxon>
    </lineage>
</organism>
<dbReference type="RefSeq" id="WP_018624741.1">
    <property type="nucleotide sequence ID" value="NZ_CP140158.1"/>
</dbReference>
<dbReference type="NCBIfam" id="TIGR01499">
    <property type="entry name" value="folC"/>
    <property type="match status" value="1"/>
</dbReference>